<gene>
    <name evidence="1" type="ORF">PIGHUM_00495</name>
</gene>
<sequence length="262" mass="28968">MTAVAGIAACGPTEDRSVTLKQDINGMVIGDDRQSQRLVVGVGDTVARLVERNPFLKELGLVPGKSGELLRLPLMTRLDLRYEDGDLNFDVGCVIRANIDGNAQFADAAFIGMKLCEEPLNDWNAAVDLAKQVMRRFEQQNPQVKDIRAFYLSASEAELQRIGGWKRSTQELHTLLTPEEAKAKFAREAAAGHEEIVSGRRNGTSALIGIYTSEKAIFQIGVSKTANFGGNNLSEAQRQTMRYEVSMHFRLRHDVKLAPPPR</sequence>
<dbReference type="EMBL" id="UWPJ01000005">
    <property type="protein sequence ID" value="VCU68444.1"/>
    <property type="molecule type" value="Genomic_DNA"/>
</dbReference>
<evidence type="ECO:0000313" key="1">
    <source>
        <dbReference type="EMBL" id="VCU68444.1"/>
    </source>
</evidence>
<reference evidence="1 2" key="1">
    <citation type="submission" date="2018-10" db="EMBL/GenBank/DDBJ databases">
        <authorList>
            <person name="Criscuolo A."/>
        </authorList>
    </citation>
    <scope>NUCLEOTIDE SEQUENCE [LARGE SCALE GENOMIC DNA]</scope>
    <source>
        <strain evidence="1">DnA1</strain>
    </source>
</reference>
<evidence type="ECO:0000313" key="2">
    <source>
        <dbReference type="Proteomes" id="UP000277294"/>
    </source>
</evidence>
<keyword evidence="2" id="KW-1185">Reference proteome</keyword>
<accession>A0A3P4AWL0</accession>
<dbReference type="AlphaFoldDB" id="A0A3P4AWL0"/>
<organism evidence="1 2">
    <name type="scientific">Pigmentiphaga humi</name>
    <dbReference type="NCBI Taxonomy" id="2478468"/>
    <lineage>
        <taxon>Bacteria</taxon>
        <taxon>Pseudomonadati</taxon>
        <taxon>Pseudomonadota</taxon>
        <taxon>Betaproteobacteria</taxon>
        <taxon>Burkholderiales</taxon>
        <taxon>Alcaligenaceae</taxon>
        <taxon>Pigmentiphaga</taxon>
    </lineage>
</organism>
<protein>
    <submittedName>
        <fullName evidence="1">Uncharacterized protein</fullName>
    </submittedName>
</protein>
<proteinExistence type="predicted"/>
<name>A0A3P4AWL0_9BURK</name>
<dbReference type="Proteomes" id="UP000277294">
    <property type="component" value="Unassembled WGS sequence"/>
</dbReference>